<organism evidence="1 2">
    <name type="scientific">Toxocara canis</name>
    <name type="common">Canine roundworm</name>
    <dbReference type="NCBI Taxonomy" id="6265"/>
    <lineage>
        <taxon>Eukaryota</taxon>
        <taxon>Metazoa</taxon>
        <taxon>Ecdysozoa</taxon>
        <taxon>Nematoda</taxon>
        <taxon>Chromadorea</taxon>
        <taxon>Rhabditida</taxon>
        <taxon>Spirurina</taxon>
        <taxon>Ascaridomorpha</taxon>
        <taxon>Ascaridoidea</taxon>
        <taxon>Toxocaridae</taxon>
        <taxon>Toxocara</taxon>
    </lineage>
</organism>
<accession>A0A183U712</accession>
<reference evidence="2" key="1">
    <citation type="submission" date="2016-06" db="UniProtKB">
        <authorList>
            <consortium name="WormBaseParasite"/>
        </authorList>
    </citation>
    <scope>IDENTIFICATION</scope>
</reference>
<dbReference type="AlphaFoldDB" id="A0A183U712"/>
<dbReference type="WBParaSite" id="TCNE_0000428201-mRNA-1">
    <property type="protein sequence ID" value="TCNE_0000428201-mRNA-1"/>
    <property type="gene ID" value="TCNE_0000428201"/>
</dbReference>
<proteinExistence type="predicted"/>
<evidence type="ECO:0000313" key="1">
    <source>
        <dbReference type="Proteomes" id="UP000050794"/>
    </source>
</evidence>
<evidence type="ECO:0000313" key="2">
    <source>
        <dbReference type="WBParaSite" id="TCNE_0000428201-mRNA-1"/>
    </source>
</evidence>
<keyword evidence="1" id="KW-1185">Reference proteome</keyword>
<sequence length="96" mass="11155">LKSLRWIDVSDSLNDVRYTDQITQFASDTGQMISLVFRTWSDDDCELSVRLIRSPFVMPSLYSIANFQLRKCSNINVLKLRRRYVLHLRSSNGVIA</sequence>
<protein>
    <submittedName>
        <fullName evidence="2">F-box/LRR-repeat protein</fullName>
    </submittedName>
</protein>
<name>A0A183U712_TOXCA</name>
<dbReference type="Proteomes" id="UP000050794">
    <property type="component" value="Unassembled WGS sequence"/>
</dbReference>